<gene>
    <name evidence="1" type="ORF">S01H4_29652</name>
</gene>
<dbReference type="AlphaFoldDB" id="X1AHA6"/>
<protein>
    <submittedName>
        <fullName evidence="1">Uncharacterized protein</fullName>
    </submittedName>
</protein>
<feature type="non-terminal residue" evidence="1">
    <location>
        <position position="1"/>
    </location>
</feature>
<comment type="caution">
    <text evidence="1">The sequence shown here is derived from an EMBL/GenBank/DDBJ whole genome shotgun (WGS) entry which is preliminary data.</text>
</comment>
<organism evidence="1">
    <name type="scientific">marine sediment metagenome</name>
    <dbReference type="NCBI Taxonomy" id="412755"/>
    <lineage>
        <taxon>unclassified sequences</taxon>
        <taxon>metagenomes</taxon>
        <taxon>ecological metagenomes</taxon>
    </lineage>
</organism>
<proteinExistence type="predicted"/>
<name>X1AHA6_9ZZZZ</name>
<accession>X1AHA6</accession>
<dbReference type="EMBL" id="BART01015241">
    <property type="protein sequence ID" value="GAG81945.1"/>
    <property type="molecule type" value="Genomic_DNA"/>
</dbReference>
<evidence type="ECO:0000313" key="1">
    <source>
        <dbReference type="EMBL" id="GAG81945.1"/>
    </source>
</evidence>
<sequence length="39" mass="4514">FTQSSEAITGMELEEMSDDELRERVKIVDILRECLLNIS</sequence>
<reference evidence="1" key="1">
    <citation type="journal article" date="2014" name="Front. Microbiol.">
        <title>High frequency of phylogenetically diverse reductive dehalogenase-homologous genes in deep subseafloor sedimentary metagenomes.</title>
        <authorList>
            <person name="Kawai M."/>
            <person name="Futagami T."/>
            <person name="Toyoda A."/>
            <person name="Takaki Y."/>
            <person name="Nishi S."/>
            <person name="Hori S."/>
            <person name="Arai W."/>
            <person name="Tsubouchi T."/>
            <person name="Morono Y."/>
            <person name="Uchiyama I."/>
            <person name="Ito T."/>
            <person name="Fujiyama A."/>
            <person name="Inagaki F."/>
            <person name="Takami H."/>
        </authorList>
    </citation>
    <scope>NUCLEOTIDE SEQUENCE</scope>
    <source>
        <strain evidence="1">Expedition CK06-06</strain>
    </source>
</reference>